<reference evidence="2 3" key="1">
    <citation type="submission" date="2021-02" db="EMBL/GenBank/DDBJ databases">
        <authorList>
            <person name="Lee D.-H."/>
        </authorList>
    </citation>
    <scope>NUCLEOTIDE SEQUENCE [LARGE SCALE GENOMIC DNA]</scope>
    <source>
        <strain evidence="2 3">MMS20-R2-29</strain>
    </source>
</reference>
<evidence type="ECO:0000313" key="2">
    <source>
        <dbReference type="EMBL" id="MBM7085270.1"/>
    </source>
</evidence>
<evidence type="ECO:0000259" key="1">
    <source>
        <dbReference type="Pfam" id="PF02627"/>
    </source>
</evidence>
<name>A0ABS2JGT7_9ACTN</name>
<dbReference type="RefSeq" id="WP_204960488.1">
    <property type="nucleotide sequence ID" value="NZ_JAFEUO010000006.1"/>
</dbReference>
<gene>
    <name evidence="2" type="ORF">JQN84_22360</name>
</gene>
<dbReference type="Proteomes" id="UP000809587">
    <property type="component" value="Unassembled WGS sequence"/>
</dbReference>
<dbReference type="Gene3D" id="1.20.1290.10">
    <property type="entry name" value="AhpD-like"/>
    <property type="match status" value="1"/>
</dbReference>
<dbReference type="InterPro" id="IPR003779">
    <property type="entry name" value="CMD-like"/>
</dbReference>
<keyword evidence="3" id="KW-1185">Reference proteome</keyword>
<dbReference type="NCBIfam" id="TIGR00778">
    <property type="entry name" value="ahpD_dom"/>
    <property type="match status" value="1"/>
</dbReference>
<feature type="domain" description="Carboxymuconolactone decarboxylase-like" evidence="1">
    <location>
        <begin position="56"/>
        <end position="137"/>
    </location>
</feature>
<dbReference type="Pfam" id="PF02627">
    <property type="entry name" value="CMD"/>
    <property type="match status" value="1"/>
</dbReference>
<proteinExistence type="predicted"/>
<comment type="caution">
    <text evidence="2">The sequence shown here is derived from an EMBL/GenBank/DDBJ whole genome shotgun (WGS) entry which is preliminary data.</text>
</comment>
<sequence length="351" mass="37419">MVAARVASSVVRRQVRYVTPVPAGTARGLVADVYAQAEREQKLVVPPVLLHSPAPPVLAAYWMLMREPLVAGRTVDRRTKEAVAAGVSVANTCPYCVDMHSISLYDLATEDDAEAVADDRIVDLRDPAVRAVAGWARHAHATATAPPFPAAHAPELVGVVVAFHYLARVVNVFLPDHLLPAGLTGAARRRFKRAVGRLLRPTLRGAPRPGRSLALLPAATLPDDAGWAAADPVIAGAVARAYRAFDRAGEEAVPAAVRALLRERLDRWDGSSPGPGRDWYDDACAGLPGPDRAAGRLALLTAFASYRVDDEVVGAFRGTAPTDRALVQAVAWAAYVAAREVGRRCLRPAAR</sequence>
<dbReference type="InterPro" id="IPR004675">
    <property type="entry name" value="AhpD_core"/>
</dbReference>
<dbReference type="SUPFAM" id="SSF69118">
    <property type="entry name" value="AhpD-like"/>
    <property type="match status" value="1"/>
</dbReference>
<dbReference type="EMBL" id="JAFEUO010000006">
    <property type="protein sequence ID" value="MBM7085270.1"/>
    <property type="molecule type" value="Genomic_DNA"/>
</dbReference>
<organism evidence="2 3">
    <name type="scientific">Micromonospora humidisoli</name>
    <dbReference type="NCBI Taxonomy" id="2807622"/>
    <lineage>
        <taxon>Bacteria</taxon>
        <taxon>Bacillati</taxon>
        <taxon>Actinomycetota</taxon>
        <taxon>Actinomycetes</taxon>
        <taxon>Micromonosporales</taxon>
        <taxon>Micromonosporaceae</taxon>
        <taxon>Micromonospora</taxon>
    </lineage>
</organism>
<dbReference type="InterPro" id="IPR029032">
    <property type="entry name" value="AhpD-like"/>
</dbReference>
<accession>A0ABS2JGT7</accession>
<protein>
    <submittedName>
        <fullName evidence="2">Carboxymuconolactone decarboxylase family protein</fullName>
    </submittedName>
</protein>
<evidence type="ECO:0000313" key="3">
    <source>
        <dbReference type="Proteomes" id="UP000809587"/>
    </source>
</evidence>